<feature type="compositionally biased region" description="Basic and acidic residues" evidence="7">
    <location>
        <begin position="113"/>
        <end position="127"/>
    </location>
</feature>
<evidence type="ECO:0000256" key="1">
    <source>
        <dbReference type="ARBA" id="ARBA00004123"/>
    </source>
</evidence>
<evidence type="ECO:0000256" key="6">
    <source>
        <dbReference type="ARBA" id="ARBA00023242"/>
    </source>
</evidence>
<dbReference type="EMBL" id="JBICCN010000354">
    <property type="protein sequence ID" value="KAL3075211.1"/>
    <property type="molecule type" value="Genomic_DNA"/>
</dbReference>
<reference evidence="9 10" key="1">
    <citation type="submission" date="2024-10" db="EMBL/GenBank/DDBJ databases">
        <authorList>
            <person name="Kim D."/>
        </authorList>
    </citation>
    <scope>NUCLEOTIDE SEQUENCE [LARGE SCALE GENOMIC DNA]</scope>
    <source>
        <strain evidence="9">Taebaek</strain>
    </source>
</reference>
<feature type="compositionally biased region" description="Basic and acidic residues" evidence="7">
    <location>
        <begin position="333"/>
        <end position="343"/>
    </location>
</feature>
<evidence type="ECO:0000313" key="10">
    <source>
        <dbReference type="Proteomes" id="UP001620645"/>
    </source>
</evidence>
<dbReference type="GO" id="GO:0005634">
    <property type="term" value="C:nucleus"/>
    <property type="evidence" value="ECO:0007669"/>
    <property type="project" value="UniProtKB-SubCell"/>
</dbReference>
<feature type="compositionally biased region" description="Low complexity" evidence="7">
    <location>
        <begin position="345"/>
        <end position="358"/>
    </location>
</feature>
<organism evidence="9 10">
    <name type="scientific">Heterodera schachtii</name>
    <name type="common">Sugarbeet cyst nematode worm</name>
    <name type="synonym">Tylenchus schachtii</name>
    <dbReference type="NCBI Taxonomy" id="97005"/>
    <lineage>
        <taxon>Eukaryota</taxon>
        <taxon>Metazoa</taxon>
        <taxon>Ecdysozoa</taxon>
        <taxon>Nematoda</taxon>
        <taxon>Chromadorea</taxon>
        <taxon>Rhabditida</taxon>
        <taxon>Tylenchina</taxon>
        <taxon>Tylenchomorpha</taxon>
        <taxon>Tylenchoidea</taxon>
        <taxon>Heteroderidae</taxon>
        <taxon>Heteroderinae</taxon>
        <taxon>Heterodera</taxon>
    </lineage>
</organism>
<dbReference type="PANTHER" id="PTHR10812">
    <property type="entry name" value="TRANSCRIPTION FACTOR AP-2"/>
    <property type="match status" value="1"/>
</dbReference>
<protein>
    <recommendedName>
        <fullName evidence="8">Transcription factor AP-2 C-terminal domain-containing protein</fullName>
    </recommendedName>
</protein>
<evidence type="ECO:0000313" key="9">
    <source>
        <dbReference type="EMBL" id="KAL3075211.1"/>
    </source>
</evidence>
<dbReference type="PANTHER" id="PTHR10812:SF16">
    <property type="entry name" value="TRANSCRIPTION FACTOR AP-2 C-TERMINAL DOMAIN-CONTAINING PROTEIN-RELATED"/>
    <property type="match status" value="1"/>
</dbReference>
<evidence type="ECO:0000256" key="2">
    <source>
        <dbReference type="ARBA" id="ARBA00007770"/>
    </source>
</evidence>
<comment type="similarity">
    <text evidence="2">Belongs to the AP-2 family.</text>
</comment>
<sequence>MYNNCGQQNSTSATDEFIQTANQRQFQTHFWGAQNEGDRAIGQRPPIGGGNNALVPLDNRQTNFYQQTMGGVGPMKRAFNEHENVDGRREGTDEKENQQPMAKRMHLSVTESAETKRHNDGKFGEQGEKEEEKEEEEEEEEGEGEERENSRTTKSSSSAENEEPLGCYSSSAGHPQQSHVSAHLMATPLQRTQHTSASIGNPLAHSTPYLGALSLNSFPQQPLDYWAGGVALHQQMSSHFSLMASNKNIAAGGAFVPGHAHLGQLTPSSSAYYSNPYGPQQHNILAPFGEMTANGGGGVFSQRNQSFHPILQHNSSTNSPFQSRDSGVGSVRAELKEEGRNETRSSTSGGSDESGSSGSAVGLNWLGVGEIRFPPFFHAIGNSQQIDLEGIKFEEVPPRLALLNCNKKYPITLAEIYRRLGWPEHLNTSYLSGILRKAKNTNAGKDLRDKLNSLGYGIDLRTGRRKQSSVTTFTTLCEREAIQMADDFAKLATESFPTEQIALEMNRRAAVNSPEEARQRMTDVKSTSQILQEAIRILQQGIENETLPITPPNQATMMEPSADRTALLHMTLNGVKNFARLSHCFGNRTVMVAWKTLLNVFEKCEETLGESLNEVGPMSGTSKLNEIQIGVQKPIG</sequence>
<keyword evidence="5" id="KW-0804">Transcription</keyword>
<feature type="compositionally biased region" description="Basic and acidic residues" evidence="7">
    <location>
        <begin position="82"/>
        <end position="97"/>
    </location>
</feature>
<comment type="caution">
    <text evidence="9">The sequence shown here is derived from an EMBL/GenBank/DDBJ whole genome shotgun (WGS) entry which is preliminary data.</text>
</comment>
<dbReference type="GO" id="GO:0003677">
    <property type="term" value="F:DNA binding"/>
    <property type="evidence" value="ECO:0007669"/>
    <property type="project" value="UniProtKB-KW"/>
</dbReference>
<keyword evidence="4" id="KW-0238">DNA-binding</keyword>
<feature type="compositionally biased region" description="Acidic residues" evidence="7">
    <location>
        <begin position="128"/>
        <end position="146"/>
    </location>
</feature>
<keyword evidence="3" id="KW-0805">Transcription regulation</keyword>
<keyword evidence="10" id="KW-1185">Reference proteome</keyword>
<evidence type="ECO:0000256" key="3">
    <source>
        <dbReference type="ARBA" id="ARBA00023015"/>
    </source>
</evidence>
<feature type="region of interest" description="Disordered" evidence="7">
    <location>
        <begin position="310"/>
        <end position="358"/>
    </location>
</feature>
<proteinExistence type="inferred from homology"/>
<evidence type="ECO:0000256" key="5">
    <source>
        <dbReference type="ARBA" id="ARBA00023163"/>
    </source>
</evidence>
<feature type="region of interest" description="Disordered" evidence="7">
    <location>
        <begin position="82"/>
        <end position="179"/>
    </location>
</feature>
<dbReference type="Proteomes" id="UP001620645">
    <property type="component" value="Unassembled WGS sequence"/>
</dbReference>
<dbReference type="Pfam" id="PF03299">
    <property type="entry name" value="TF_AP-2"/>
    <property type="match status" value="1"/>
</dbReference>
<name>A0ABD2I7V9_HETSC</name>
<dbReference type="InterPro" id="IPR004979">
    <property type="entry name" value="TF_AP2"/>
</dbReference>
<dbReference type="InterPro" id="IPR013854">
    <property type="entry name" value="TF_AP2_C"/>
</dbReference>
<evidence type="ECO:0000259" key="8">
    <source>
        <dbReference type="Pfam" id="PF03299"/>
    </source>
</evidence>
<evidence type="ECO:0000256" key="4">
    <source>
        <dbReference type="ARBA" id="ARBA00023125"/>
    </source>
</evidence>
<feature type="domain" description="Transcription factor AP-2 C-terminal" evidence="8">
    <location>
        <begin position="393"/>
        <end position="603"/>
    </location>
</feature>
<gene>
    <name evidence="9" type="ORF">niasHS_014940</name>
</gene>
<comment type="subcellular location">
    <subcellularLocation>
        <location evidence="1">Nucleus</location>
    </subcellularLocation>
</comment>
<accession>A0ABD2I7V9</accession>
<feature type="compositionally biased region" description="Polar residues" evidence="7">
    <location>
        <begin position="310"/>
        <end position="325"/>
    </location>
</feature>
<feature type="compositionally biased region" description="Polar residues" evidence="7">
    <location>
        <begin position="168"/>
        <end position="179"/>
    </location>
</feature>
<evidence type="ECO:0000256" key="7">
    <source>
        <dbReference type="SAM" id="MobiDB-lite"/>
    </source>
</evidence>
<dbReference type="AlphaFoldDB" id="A0ABD2I7V9"/>
<keyword evidence="6" id="KW-0539">Nucleus</keyword>